<feature type="transmembrane region" description="Helical" evidence="6">
    <location>
        <begin position="309"/>
        <end position="334"/>
    </location>
</feature>
<evidence type="ECO:0000313" key="7">
    <source>
        <dbReference type="EMBL" id="GCF16029.1"/>
    </source>
</evidence>
<evidence type="ECO:0000313" key="8">
    <source>
        <dbReference type="Proteomes" id="UP000304382"/>
    </source>
</evidence>
<dbReference type="InterPro" id="IPR037272">
    <property type="entry name" value="SNS_sf"/>
</dbReference>
<keyword evidence="8" id="KW-1185">Reference proteome</keyword>
<feature type="transmembrane region" description="Helical" evidence="6">
    <location>
        <begin position="178"/>
        <end position="200"/>
    </location>
</feature>
<name>A0A4C2EUZ6_9EURY</name>
<feature type="transmembrane region" description="Helical" evidence="6">
    <location>
        <begin position="252"/>
        <end position="284"/>
    </location>
</feature>
<feature type="transmembrane region" description="Helical" evidence="6">
    <location>
        <begin position="346"/>
        <end position="365"/>
    </location>
</feature>
<feature type="transmembrane region" description="Helical" evidence="6">
    <location>
        <begin position="450"/>
        <end position="469"/>
    </location>
</feature>
<dbReference type="RefSeq" id="WP_137685414.1">
    <property type="nucleotide sequence ID" value="NZ_BIXZ01000014.1"/>
</dbReference>
<dbReference type="Proteomes" id="UP000304382">
    <property type="component" value="Unassembled WGS sequence"/>
</dbReference>
<feature type="transmembrane region" description="Helical" evidence="6">
    <location>
        <begin position="17"/>
        <end position="36"/>
    </location>
</feature>
<evidence type="ECO:0000256" key="6">
    <source>
        <dbReference type="SAM" id="Phobius"/>
    </source>
</evidence>
<dbReference type="InterPro" id="IPR000175">
    <property type="entry name" value="Na/ntran_symport"/>
</dbReference>
<dbReference type="PANTHER" id="PTHR42948">
    <property type="entry name" value="TRANSPORTER"/>
    <property type="match status" value="1"/>
</dbReference>
<dbReference type="NCBIfam" id="NF037979">
    <property type="entry name" value="Na_transp"/>
    <property type="match status" value="1"/>
</dbReference>
<evidence type="ECO:0000256" key="5">
    <source>
        <dbReference type="ARBA" id="ARBA00023136"/>
    </source>
</evidence>
<dbReference type="PROSITE" id="PS50267">
    <property type="entry name" value="NA_NEUROTRAN_SYMP_3"/>
    <property type="match status" value="1"/>
</dbReference>
<keyword evidence="5 6" id="KW-0472">Membrane</keyword>
<feature type="transmembrane region" description="Helical" evidence="6">
    <location>
        <begin position="138"/>
        <end position="166"/>
    </location>
</feature>
<evidence type="ECO:0000256" key="3">
    <source>
        <dbReference type="ARBA" id="ARBA00022692"/>
    </source>
</evidence>
<evidence type="ECO:0000256" key="2">
    <source>
        <dbReference type="ARBA" id="ARBA00022448"/>
    </source>
</evidence>
<reference evidence="7 8" key="1">
    <citation type="submission" date="2019-02" db="EMBL/GenBank/DDBJ databases">
        <title>Haloarcula mannanilyticum sp. nov., a mannan degrading haloarchaeon isolated from commercial salt.</title>
        <authorList>
            <person name="Enomoto S."/>
            <person name="Shimane Y."/>
            <person name="Kamekura M."/>
            <person name="Ito T."/>
            <person name="Moriya O."/>
            <person name="Ihara K."/>
            <person name="Takahashi-Ando N."/>
            <person name="Fukushima Y."/>
            <person name="Yoshida Y."/>
            <person name="Usama R."/>
            <person name="Takai K."/>
            <person name="Minegishi H."/>
        </authorList>
    </citation>
    <scope>NUCLEOTIDE SEQUENCE [LARGE SCALE GENOMIC DNA]</scope>
    <source>
        <strain evidence="7 8">MD130-1</strain>
    </source>
</reference>
<feature type="transmembrane region" description="Helical" evidence="6">
    <location>
        <begin position="418"/>
        <end position="438"/>
    </location>
</feature>
<evidence type="ECO:0000256" key="1">
    <source>
        <dbReference type="ARBA" id="ARBA00004141"/>
    </source>
</evidence>
<accession>A0A4C2EUZ6</accession>
<evidence type="ECO:0000256" key="4">
    <source>
        <dbReference type="ARBA" id="ARBA00022989"/>
    </source>
</evidence>
<protein>
    <submittedName>
        <fullName evidence="7">Transporter</fullName>
    </submittedName>
</protein>
<sequence length="489" mass="52361">MSNGNARTVREEWGTRFGFLMAMLGAMVGAGNIWRMPFTTGQNGGGTFLIAYALLLFLIAIPGLMAETMLGRYTGKGVIGSFKQILGDKRYAGFALVVVLVNVAVMSYYSTIIGWSMYYGGHSLLLTFFESGFEATPFWESFVGSPLLTIGTHTLTMAAIAGVLVFGIKRGIERVVKYVMPFLVIALIAIGVRGLTLPGGMEGLAFAFTPEWNYFLRGDMWVAALGQALFSTGLGWGIALTYGSYLRKHDDVALGGGVFTAVGNTSIGLLAIFAVFPVVFAFGLEPAGGANLMFISLVQVFPQLAGGPLWAIGFFLGFFFATFSSGIAITEVGVTTVTEETRLSRTQSVLAVVGVIWLLGLPSAYDSSFLSAMDYIFGNFGFPLATLCIIWLVGWKLGPERARVLDLNRNADLYVGSWWNGVVKYIIPVVLVFIIGNGAVNSLGTDNQTLMIGGIALMFVLTAVSIWIMRIVPDGKSSDDSVAASQGGD</sequence>
<comment type="caution">
    <text evidence="7">The sequence shown here is derived from an EMBL/GenBank/DDBJ whole genome shotgun (WGS) entry which is preliminary data.</text>
</comment>
<gene>
    <name evidence="7" type="ORF">Harman_39640</name>
</gene>
<keyword evidence="3 6" id="KW-0812">Transmembrane</keyword>
<dbReference type="Pfam" id="PF00209">
    <property type="entry name" value="SNF"/>
    <property type="match status" value="2"/>
</dbReference>
<dbReference type="PANTHER" id="PTHR42948:SF1">
    <property type="entry name" value="TRANSPORTER"/>
    <property type="match status" value="1"/>
</dbReference>
<dbReference type="GO" id="GO:0016020">
    <property type="term" value="C:membrane"/>
    <property type="evidence" value="ECO:0007669"/>
    <property type="project" value="UniProtKB-SubCell"/>
</dbReference>
<dbReference type="AlphaFoldDB" id="A0A4C2EUZ6"/>
<dbReference type="SUPFAM" id="SSF161070">
    <property type="entry name" value="SNF-like"/>
    <property type="match status" value="1"/>
</dbReference>
<dbReference type="PRINTS" id="PR00176">
    <property type="entry name" value="NANEUSMPORT"/>
</dbReference>
<comment type="subcellular location">
    <subcellularLocation>
        <location evidence="1">Membrane</location>
        <topology evidence="1">Multi-pass membrane protein</topology>
    </subcellularLocation>
</comment>
<dbReference type="EMBL" id="BIXZ01000014">
    <property type="protein sequence ID" value="GCF16029.1"/>
    <property type="molecule type" value="Genomic_DNA"/>
</dbReference>
<feature type="transmembrane region" description="Helical" evidence="6">
    <location>
        <begin position="48"/>
        <end position="70"/>
    </location>
</feature>
<dbReference type="OrthoDB" id="99721at2157"/>
<feature type="transmembrane region" description="Helical" evidence="6">
    <location>
        <begin position="91"/>
        <end position="118"/>
    </location>
</feature>
<organism evidence="7 8">
    <name type="scientific">Haloarcula mannanilytica</name>
    <dbReference type="NCBI Taxonomy" id="2509225"/>
    <lineage>
        <taxon>Archaea</taxon>
        <taxon>Methanobacteriati</taxon>
        <taxon>Methanobacteriota</taxon>
        <taxon>Stenosarchaea group</taxon>
        <taxon>Halobacteria</taxon>
        <taxon>Halobacteriales</taxon>
        <taxon>Haloarculaceae</taxon>
        <taxon>Haloarcula</taxon>
    </lineage>
</organism>
<keyword evidence="2" id="KW-0813">Transport</keyword>
<proteinExistence type="predicted"/>
<feature type="transmembrane region" description="Helical" evidence="6">
    <location>
        <begin position="377"/>
        <end position="397"/>
    </location>
</feature>
<keyword evidence="4 6" id="KW-1133">Transmembrane helix</keyword>
<dbReference type="CDD" id="cd10336">
    <property type="entry name" value="SLC6sbd_Tyt1-Like"/>
    <property type="match status" value="1"/>
</dbReference>
<feature type="transmembrane region" description="Helical" evidence="6">
    <location>
        <begin position="220"/>
        <end position="240"/>
    </location>
</feature>
<dbReference type="InterPro" id="IPR047218">
    <property type="entry name" value="YocR/YhdH-like"/>
</dbReference>